<dbReference type="STRING" id="47678.ERS852494_02729"/>
<evidence type="ECO:0000259" key="3">
    <source>
        <dbReference type="Pfam" id="PF07715"/>
    </source>
</evidence>
<keyword evidence="1" id="KW-0998">Cell outer membrane</keyword>
<keyword evidence="1" id="KW-1134">Transmembrane beta strand</keyword>
<comment type="similarity">
    <text evidence="1">Belongs to the TonB-dependent receptor family.</text>
</comment>
<dbReference type="Pfam" id="PF13715">
    <property type="entry name" value="CarbopepD_reg_2"/>
    <property type="match status" value="1"/>
</dbReference>
<dbReference type="Pfam" id="PF07715">
    <property type="entry name" value="Plug"/>
    <property type="match status" value="1"/>
</dbReference>
<dbReference type="Gene3D" id="2.170.130.10">
    <property type="entry name" value="TonB-dependent receptor, plug domain"/>
    <property type="match status" value="1"/>
</dbReference>
<sequence>MKVKTTILAPLFLWIGFFPVYADESMAESIIVQQQVKGIRISGTVLDKEKSPLPGVNVTVKNEPGGAITDVDGHFYIEVPNKQSVLNITYIGFKSKEIVVGNEINFNIILEEDVEALDEVVVVGYGNQKKLSVIGSVQTIEPTKLQVGSSRSMSNNLAGQLAGVIAVQPSGEPGYDNSNFWIRGIASFSGNTSPLVLVDGVERSLNDLDPAEIESFSVLKDASASAMYGVRGANGVIIINTKRGTISAPSVNVRVEQSIQAPTKLPEFIGAAEYMSLLNSLESDPNKRMFTKDQILKTYYGYDKDLYPDVDWIDAITKDYATSTRANLTVSGGTEILRYSLTASLYHENGIMASDKSLPYDTQSKLNRYNIRANVDLDLTKTTLVRFNVGGYLQNLHKSRSGTDEVFSAAFETPPFVHPAVYSDGTIPIASSNRPNPWAISTQNGYYRSGRSKLESLFAVEQNLKMITPGLKAKLTFAFDTYNENFVTRGKEPDYYSVAKSRNDEGELVHSILKYGSEFLDHSSNANYGNQSVYLEAALSYNQTFNNRHMVDALLLYNQRSYDWGDIQPNRTQGIAGRFSYTFDRRYISEFNFGYNGSENFAKGKRFGFFPSIALGWLVSEEQFMEPIRNVISKLKLRASVGTVGNDNIGGRRFAYITTINSKANGYNWGYTGDTYRDGVQEGEVGVGNLTWEKALKTNIGIEIGLWNELDFQLDLFKERRTSIFMQRATIPTQTGFINNPYANYGKVDNKGIDLSLNYNKRINKDCNISVRGTFTYAKNTIIERDEPESVKGTYRSITGHSINTLWGLQALGLYTDDDFVDGKLKEGIPVPQLGGEVRPGDIKYRDMNNDGYITSADEGYIGSTTDPRIVYGFGGNINFRNWDMSFFFQGSGDTYRIIGGSDYFIPGSGAGVLGNVYTNYTDCWTEENPSQDVFWPRLSQSTNTNNNRASTFWKKNMSFLRLKTLEIGYSLPKNVVNKISAKSIRFFASGNNLFYISKFKLWDPELATSDGLKYPSMRSLMLGVEVNF</sequence>
<dbReference type="Proteomes" id="UP000095657">
    <property type="component" value="Unassembled WGS sequence"/>
</dbReference>
<keyword evidence="4" id="KW-0675">Receptor</keyword>
<name>A0A174Q0T2_9BACE</name>
<dbReference type="InterPro" id="IPR012910">
    <property type="entry name" value="Plug_dom"/>
</dbReference>
<dbReference type="GO" id="GO:0009279">
    <property type="term" value="C:cell outer membrane"/>
    <property type="evidence" value="ECO:0007669"/>
    <property type="project" value="UniProtKB-SubCell"/>
</dbReference>
<dbReference type="SUPFAM" id="SSF49464">
    <property type="entry name" value="Carboxypeptidase regulatory domain-like"/>
    <property type="match status" value="1"/>
</dbReference>
<reference evidence="4 5" key="1">
    <citation type="submission" date="2015-09" db="EMBL/GenBank/DDBJ databases">
        <authorList>
            <consortium name="Pathogen Informatics"/>
        </authorList>
    </citation>
    <scope>NUCLEOTIDE SEQUENCE [LARGE SCALE GENOMIC DNA]</scope>
    <source>
        <strain evidence="4 5">2789STDY5834880</strain>
    </source>
</reference>
<dbReference type="FunFam" id="2.170.130.10:FF:000003">
    <property type="entry name" value="SusC/RagA family TonB-linked outer membrane protein"/>
    <property type="match status" value="1"/>
</dbReference>
<dbReference type="InterPro" id="IPR023996">
    <property type="entry name" value="TonB-dep_OMP_SusC/RagA"/>
</dbReference>
<feature type="signal peptide" evidence="2">
    <location>
        <begin position="1"/>
        <end position="22"/>
    </location>
</feature>
<dbReference type="InterPro" id="IPR023997">
    <property type="entry name" value="TonB-dep_OMP_SusC/RagA_CS"/>
</dbReference>
<dbReference type="Gene3D" id="2.60.40.1120">
    <property type="entry name" value="Carboxypeptidase-like, regulatory domain"/>
    <property type="match status" value="1"/>
</dbReference>
<protein>
    <submittedName>
        <fullName evidence="4">Outer membrane receptor proteins, mostly Fe transport</fullName>
    </submittedName>
</protein>
<dbReference type="PROSITE" id="PS52016">
    <property type="entry name" value="TONB_DEPENDENT_REC_3"/>
    <property type="match status" value="1"/>
</dbReference>
<keyword evidence="1" id="KW-0812">Transmembrane</keyword>
<dbReference type="EMBL" id="CZAI01000006">
    <property type="protein sequence ID" value="CUP64620.1"/>
    <property type="molecule type" value="Genomic_DNA"/>
</dbReference>
<evidence type="ECO:0000256" key="2">
    <source>
        <dbReference type="SAM" id="SignalP"/>
    </source>
</evidence>
<proteinExistence type="inferred from homology"/>
<dbReference type="InterPro" id="IPR008969">
    <property type="entry name" value="CarboxyPept-like_regulatory"/>
</dbReference>
<dbReference type="InterPro" id="IPR037066">
    <property type="entry name" value="Plug_dom_sf"/>
</dbReference>
<evidence type="ECO:0000256" key="1">
    <source>
        <dbReference type="PROSITE-ProRule" id="PRU01360"/>
    </source>
</evidence>
<dbReference type="NCBIfam" id="TIGR04056">
    <property type="entry name" value="OMP_RagA_SusC"/>
    <property type="match status" value="1"/>
</dbReference>
<keyword evidence="2" id="KW-0732">Signal</keyword>
<feature type="chain" id="PRO_5008030460" evidence="2">
    <location>
        <begin position="23"/>
        <end position="1029"/>
    </location>
</feature>
<evidence type="ECO:0000313" key="5">
    <source>
        <dbReference type="Proteomes" id="UP000095657"/>
    </source>
</evidence>
<dbReference type="NCBIfam" id="TIGR04057">
    <property type="entry name" value="SusC_RagA_signa"/>
    <property type="match status" value="1"/>
</dbReference>
<keyword evidence="1" id="KW-0813">Transport</keyword>
<dbReference type="InterPro" id="IPR039426">
    <property type="entry name" value="TonB-dep_rcpt-like"/>
</dbReference>
<organism evidence="4 5">
    <name type="scientific">Bacteroides caccae</name>
    <dbReference type="NCBI Taxonomy" id="47678"/>
    <lineage>
        <taxon>Bacteria</taxon>
        <taxon>Pseudomonadati</taxon>
        <taxon>Bacteroidota</taxon>
        <taxon>Bacteroidia</taxon>
        <taxon>Bacteroidales</taxon>
        <taxon>Bacteroidaceae</taxon>
        <taxon>Bacteroides</taxon>
    </lineage>
</organism>
<comment type="subcellular location">
    <subcellularLocation>
        <location evidence="1">Cell outer membrane</location>
        <topology evidence="1">Multi-pass membrane protein</topology>
    </subcellularLocation>
</comment>
<feature type="domain" description="TonB-dependent receptor plug" evidence="3">
    <location>
        <begin position="130"/>
        <end position="236"/>
    </location>
</feature>
<dbReference type="SUPFAM" id="SSF56935">
    <property type="entry name" value="Porins"/>
    <property type="match status" value="1"/>
</dbReference>
<evidence type="ECO:0000313" key="4">
    <source>
        <dbReference type="EMBL" id="CUP64620.1"/>
    </source>
</evidence>
<dbReference type="RefSeq" id="WP_055172521.1">
    <property type="nucleotide sequence ID" value="NZ_CZAI01000006.1"/>
</dbReference>
<accession>A0A174Q0T2</accession>
<dbReference type="AlphaFoldDB" id="A0A174Q0T2"/>
<gene>
    <name evidence="4" type="ORF">ERS852494_02729</name>
</gene>
<keyword evidence="1" id="KW-0472">Membrane</keyword>